<evidence type="ECO:0000259" key="14">
    <source>
        <dbReference type="PROSITE" id="PS50885"/>
    </source>
</evidence>
<keyword evidence="16" id="KW-1185">Reference proteome</keyword>
<keyword evidence="10 12" id="KW-0472">Membrane</keyword>
<dbReference type="GO" id="GO:0005524">
    <property type="term" value="F:ATP binding"/>
    <property type="evidence" value="ECO:0007669"/>
    <property type="project" value="UniProtKB-KW"/>
</dbReference>
<dbReference type="InterPro" id="IPR003594">
    <property type="entry name" value="HATPase_dom"/>
</dbReference>
<dbReference type="CDD" id="cd00075">
    <property type="entry name" value="HATPase"/>
    <property type="match status" value="1"/>
</dbReference>
<dbReference type="Gene3D" id="6.10.340.10">
    <property type="match status" value="1"/>
</dbReference>
<dbReference type="SUPFAM" id="SSF158472">
    <property type="entry name" value="HAMP domain-like"/>
    <property type="match status" value="1"/>
</dbReference>
<evidence type="ECO:0000256" key="5">
    <source>
        <dbReference type="ARBA" id="ARBA00022679"/>
    </source>
</evidence>
<dbReference type="InterPro" id="IPR003661">
    <property type="entry name" value="HisK_dim/P_dom"/>
</dbReference>
<dbReference type="PROSITE" id="PS50885">
    <property type="entry name" value="HAMP"/>
    <property type="match status" value="1"/>
</dbReference>
<dbReference type="PANTHER" id="PTHR45436">
    <property type="entry name" value="SENSOR HISTIDINE KINASE YKOH"/>
    <property type="match status" value="1"/>
</dbReference>
<proteinExistence type="predicted"/>
<dbReference type="PANTHER" id="PTHR45436:SF5">
    <property type="entry name" value="SENSOR HISTIDINE KINASE TRCS"/>
    <property type="match status" value="1"/>
</dbReference>
<evidence type="ECO:0000259" key="13">
    <source>
        <dbReference type="PROSITE" id="PS50109"/>
    </source>
</evidence>
<sequence>MTTGTTMMMTMTMTMGTMTTTMTESRPERASSSEPSRQREESPSATSTGRPDRDPRRWGGRGSRVPARWRIAAWIVLTTGITLATVLLIMRSLLISDVQTAANAAIQQEAEEFTTFADVGVDPATGQPFTSLDGMLETYLERQHPDQGEVLIGVGESVWHSDNARLRTVDGEPYLLGEDAGTLRRIIDAPGSGGVLDTEHGQLRWGKLDVSTDAGAGMFVVGEFVRPHMEANDRILRMTALVAIGGLLLTAGISYLVAGRILAPVRAIGRAASEISETDLSVRVPVRTRDDLGELAQSFNSMLDRIENAYTTQRRFIDDASHELRTPITVIRGHLELLGEDPGERAATLAVVDRELGRMSRLVTDLLMLAKAERPDFLHKEDTDLAELMLHVESTIQALDDRPWLLMEVAEGRARVDPQRLTQALLQYAANAVQYSPEGAPVRFGSTLVEDGDRHLLRLWLADNGPGISEEDMPRVFERFNRAVSPTEHQHGVGLGLSIVRAIADAHDGQAWVESAFGQGATFGIDLPVDLLPTPEEAGTTEMETDGGANPYRAALRGLREGRR</sequence>
<dbReference type="EC" id="2.7.13.3" evidence="3"/>
<name>A0ABW4L403_9MICO</name>
<evidence type="ECO:0000256" key="9">
    <source>
        <dbReference type="ARBA" id="ARBA00023012"/>
    </source>
</evidence>
<evidence type="ECO:0000256" key="3">
    <source>
        <dbReference type="ARBA" id="ARBA00012438"/>
    </source>
</evidence>
<evidence type="ECO:0000313" key="16">
    <source>
        <dbReference type="Proteomes" id="UP001597277"/>
    </source>
</evidence>
<evidence type="ECO:0000256" key="2">
    <source>
        <dbReference type="ARBA" id="ARBA00004236"/>
    </source>
</evidence>
<dbReference type="CDD" id="cd06225">
    <property type="entry name" value="HAMP"/>
    <property type="match status" value="1"/>
</dbReference>
<dbReference type="InterPro" id="IPR003660">
    <property type="entry name" value="HAMP_dom"/>
</dbReference>
<dbReference type="SMART" id="SM00388">
    <property type="entry name" value="HisKA"/>
    <property type="match status" value="1"/>
</dbReference>
<feature type="domain" description="HAMP" evidence="14">
    <location>
        <begin position="259"/>
        <end position="311"/>
    </location>
</feature>
<evidence type="ECO:0000256" key="12">
    <source>
        <dbReference type="SAM" id="Phobius"/>
    </source>
</evidence>
<keyword evidence="15" id="KW-0547">Nucleotide-binding</keyword>
<keyword evidence="5" id="KW-0808">Transferase</keyword>
<dbReference type="Gene3D" id="1.10.287.130">
    <property type="match status" value="1"/>
</dbReference>
<evidence type="ECO:0000256" key="8">
    <source>
        <dbReference type="ARBA" id="ARBA00022989"/>
    </source>
</evidence>
<keyword evidence="4" id="KW-0597">Phosphoprotein</keyword>
<evidence type="ECO:0000256" key="11">
    <source>
        <dbReference type="SAM" id="MobiDB-lite"/>
    </source>
</evidence>
<dbReference type="RefSeq" id="WP_388006350.1">
    <property type="nucleotide sequence ID" value="NZ_JBHUEE010000005.1"/>
</dbReference>
<keyword evidence="9" id="KW-0902">Two-component regulatory system</keyword>
<dbReference type="PRINTS" id="PR00344">
    <property type="entry name" value="BCTRLSENSOR"/>
</dbReference>
<dbReference type="Pfam" id="PF00512">
    <property type="entry name" value="HisKA"/>
    <property type="match status" value="1"/>
</dbReference>
<keyword evidence="6 12" id="KW-0812">Transmembrane</keyword>
<keyword evidence="7" id="KW-0418">Kinase</keyword>
<feature type="transmembrane region" description="Helical" evidence="12">
    <location>
        <begin position="235"/>
        <end position="258"/>
    </location>
</feature>
<dbReference type="Proteomes" id="UP001597277">
    <property type="component" value="Unassembled WGS sequence"/>
</dbReference>
<feature type="domain" description="Histidine kinase" evidence="13">
    <location>
        <begin position="319"/>
        <end position="531"/>
    </location>
</feature>
<evidence type="ECO:0000313" key="15">
    <source>
        <dbReference type="EMBL" id="MFD1718311.1"/>
    </source>
</evidence>
<dbReference type="SMART" id="SM00387">
    <property type="entry name" value="HATPase_c"/>
    <property type="match status" value="1"/>
</dbReference>
<dbReference type="InterPro" id="IPR050428">
    <property type="entry name" value="TCS_sensor_his_kinase"/>
</dbReference>
<evidence type="ECO:0000256" key="1">
    <source>
        <dbReference type="ARBA" id="ARBA00000085"/>
    </source>
</evidence>
<comment type="subcellular location">
    <subcellularLocation>
        <location evidence="2">Cell membrane</location>
    </subcellularLocation>
</comment>
<dbReference type="Gene3D" id="3.30.565.10">
    <property type="entry name" value="Histidine kinase-like ATPase, C-terminal domain"/>
    <property type="match status" value="1"/>
</dbReference>
<gene>
    <name evidence="15" type="ORF">ACFSE6_10725</name>
</gene>
<evidence type="ECO:0000256" key="10">
    <source>
        <dbReference type="ARBA" id="ARBA00023136"/>
    </source>
</evidence>
<feature type="region of interest" description="Disordered" evidence="11">
    <location>
        <begin position="18"/>
        <end position="62"/>
    </location>
</feature>
<evidence type="ECO:0000256" key="6">
    <source>
        <dbReference type="ARBA" id="ARBA00022692"/>
    </source>
</evidence>
<comment type="catalytic activity">
    <reaction evidence="1">
        <text>ATP + protein L-histidine = ADP + protein N-phospho-L-histidine.</text>
        <dbReference type="EC" id="2.7.13.3"/>
    </reaction>
</comment>
<comment type="caution">
    <text evidence="15">The sequence shown here is derived from an EMBL/GenBank/DDBJ whole genome shotgun (WGS) entry which is preliminary data.</text>
</comment>
<dbReference type="SMART" id="SM00304">
    <property type="entry name" value="HAMP"/>
    <property type="match status" value="1"/>
</dbReference>
<dbReference type="PROSITE" id="PS50109">
    <property type="entry name" value="HIS_KIN"/>
    <property type="match status" value="1"/>
</dbReference>
<dbReference type="InterPro" id="IPR036097">
    <property type="entry name" value="HisK_dim/P_sf"/>
</dbReference>
<dbReference type="InterPro" id="IPR005467">
    <property type="entry name" value="His_kinase_dom"/>
</dbReference>
<dbReference type="InterPro" id="IPR004358">
    <property type="entry name" value="Sig_transdc_His_kin-like_C"/>
</dbReference>
<reference evidence="16" key="1">
    <citation type="journal article" date="2019" name="Int. J. Syst. Evol. Microbiol.">
        <title>The Global Catalogue of Microorganisms (GCM) 10K type strain sequencing project: providing services to taxonomists for standard genome sequencing and annotation.</title>
        <authorList>
            <consortium name="The Broad Institute Genomics Platform"/>
            <consortium name="The Broad Institute Genome Sequencing Center for Infectious Disease"/>
            <person name="Wu L."/>
            <person name="Ma J."/>
        </authorList>
    </citation>
    <scope>NUCLEOTIDE SEQUENCE [LARGE SCALE GENOMIC DNA]</scope>
    <source>
        <strain evidence="16">JCM 17130</strain>
    </source>
</reference>
<dbReference type="Pfam" id="PF00672">
    <property type="entry name" value="HAMP"/>
    <property type="match status" value="1"/>
</dbReference>
<accession>A0ABW4L403</accession>
<feature type="compositionally biased region" description="Basic and acidic residues" evidence="11">
    <location>
        <begin position="25"/>
        <end position="42"/>
    </location>
</feature>
<keyword evidence="8 12" id="KW-1133">Transmembrane helix</keyword>
<feature type="transmembrane region" description="Helical" evidence="12">
    <location>
        <begin position="71"/>
        <end position="90"/>
    </location>
</feature>
<protein>
    <recommendedName>
        <fullName evidence="3">histidine kinase</fullName>
        <ecNumber evidence="3">2.7.13.3</ecNumber>
    </recommendedName>
</protein>
<dbReference type="Pfam" id="PF02518">
    <property type="entry name" value="HATPase_c"/>
    <property type="match status" value="1"/>
</dbReference>
<dbReference type="SUPFAM" id="SSF55874">
    <property type="entry name" value="ATPase domain of HSP90 chaperone/DNA topoisomerase II/histidine kinase"/>
    <property type="match status" value="1"/>
</dbReference>
<dbReference type="CDD" id="cd00082">
    <property type="entry name" value="HisKA"/>
    <property type="match status" value="1"/>
</dbReference>
<organism evidence="15 16">
    <name type="scientific">Georgenia deserti</name>
    <dbReference type="NCBI Taxonomy" id="2093781"/>
    <lineage>
        <taxon>Bacteria</taxon>
        <taxon>Bacillati</taxon>
        <taxon>Actinomycetota</taxon>
        <taxon>Actinomycetes</taxon>
        <taxon>Micrococcales</taxon>
        <taxon>Bogoriellaceae</taxon>
        <taxon>Georgenia</taxon>
    </lineage>
</organism>
<evidence type="ECO:0000256" key="4">
    <source>
        <dbReference type="ARBA" id="ARBA00022553"/>
    </source>
</evidence>
<dbReference type="EMBL" id="JBHUEE010000005">
    <property type="protein sequence ID" value="MFD1718311.1"/>
    <property type="molecule type" value="Genomic_DNA"/>
</dbReference>
<evidence type="ECO:0000256" key="7">
    <source>
        <dbReference type="ARBA" id="ARBA00022777"/>
    </source>
</evidence>
<keyword evidence="15" id="KW-0067">ATP-binding</keyword>
<dbReference type="SUPFAM" id="SSF47384">
    <property type="entry name" value="Homodimeric domain of signal transducing histidine kinase"/>
    <property type="match status" value="1"/>
</dbReference>
<dbReference type="InterPro" id="IPR036890">
    <property type="entry name" value="HATPase_C_sf"/>
</dbReference>